<keyword evidence="1" id="KW-0677">Repeat</keyword>
<keyword evidence="2 3" id="KW-0040">ANK repeat</keyword>
<dbReference type="STRING" id="1231657.A0A1Y2A3T7"/>
<dbReference type="PANTHER" id="PTHR24173">
    <property type="entry name" value="ANKYRIN REPEAT CONTAINING"/>
    <property type="match status" value="1"/>
</dbReference>
<name>A0A1Y2A3T7_9PLEO</name>
<dbReference type="EMBL" id="MCFA01000015">
    <property type="protein sequence ID" value="ORY17010.1"/>
    <property type="molecule type" value="Genomic_DNA"/>
</dbReference>
<evidence type="ECO:0000313" key="5">
    <source>
        <dbReference type="Proteomes" id="UP000193144"/>
    </source>
</evidence>
<evidence type="ECO:0000256" key="3">
    <source>
        <dbReference type="PROSITE-ProRule" id="PRU00023"/>
    </source>
</evidence>
<dbReference type="PROSITE" id="PS50088">
    <property type="entry name" value="ANK_REPEAT"/>
    <property type="match status" value="1"/>
</dbReference>
<evidence type="ECO:0000256" key="1">
    <source>
        <dbReference type="ARBA" id="ARBA00022737"/>
    </source>
</evidence>
<dbReference type="Pfam" id="PF12796">
    <property type="entry name" value="Ank_2"/>
    <property type="match status" value="1"/>
</dbReference>
<dbReference type="Gene3D" id="1.25.40.20">
    <property type="entry name" value="Ankyrin repeat-containing domain"/>
    <property type="match status" value="1"/>
</dbReference>
<accession>A0A1Y2A3T7</accession>
<keyword evidence="5" id="KW-1185">Reference proteome</keyword>
<dbReference type="Proteomes" id="UP000193144">
    <property type="component" value="Unassembled WGS sequence"/>
</dbReference>
<dbReference type="InterPro" id="IPR002110">
    <property type="entry name" value="Ankyrin_rpt"/>
</dbReference>
<proteinExistence type="predicted"/>
<dbReference type="PROSITE" id="PS50297">
    <property type="entry name" value="ANK_REP_REGION"/>
    <property type="match status" value="1"/>
</dbReference>
<dbReference type="PANTHER" id="PTHR24173:SF74">
    <property type="entry name" value="ANKYRIN REPEAT DOMAIN-CONTAINING PROTEIN 16"/>
    <property type="match status" value="1"/>
</dbReference>
<gene>
    <name evidence="4" type="ORF">BCR34DRAFT_597396</name>
</gene>
<evidence type="ECO:0000313" key="4">
    <source>
        <dbReference type="EMBL" id="ORY17010.1"/>
    </source>
</evidence>
<comment type="caution">
    <text evidence="4">The sequence shown here is derived from an EMBL/GenBank/DDBJ whole genome shotgun (WGS) entry which is preliminary data.</text>
</comment>
<dbReference type="InterPro" id="IPR036770">
    <property type="entry name" value="Ankyrin_rpt-contain_sf"/>
</dbReference>
<dbReference type="SMART" id="SM00248">
    <property type="entry name" value="ANK"/>
    <property type="match status" value="2"/>
</dbReference>
<reference evidence="4 5" key="1">
    <citation type="submission" date="2016-07" db="EMBL/GenBank/DDBJ databases">
        <title>Pervasive Adenine N6-methylation of Active Genes in Fungi.</title>
        <authorList>
            <consortium name="DOE Joint Genome Institute"/>
            <person name="Mondo S.J."/>
            <person name="Dannebaum R.O."/>
            <person name="Kuo R.C."/>
            <person name="Labutti K."/>
            <person name="Haridas S."/>
            <person name="Kuo A."/>
            <person name="Salamov A."/>
            <person name="Ahrendt S.R."/>
            <person name="Lipzen A."/>
            <person name="Sullivan W."/>
            <person name="Andreopoulos W.B."/>
            <person name="Clum A."/>
            <person name="Lindquist E."/>
            <person name="Daum C."/>
            <person name="Ramamoorthy G.K."/>
            <person name="Gryganskyi A."/>
            <person name="Culley D."/>
            <person name="Magnuson J.K."/>
            <person name="James T.Y."/>
            <person name="O'Malley M.A."/>
            <person name="Stajich J.E."/>
            <person name="Spatafora J.W."/>
            <person name="Visel A."/>
            <person name="Grigoriev I.V."/>
        </authorList>
    </citation>
    <scope>NUCLEOTIDE SEQUENCE [LARGE SCALE GENOMIC DNA]</scope>
    <source>
        <strain evidence="4 5">CBS 115471</strain>
    </source>
</reference>
<sequence length="199" mass="21998">MAYLWSRGIFMSGGDTSGQSIIHYGFNGHCRPSMIEFLINAGFEISYCSPIHGNVFHQILTWDYEDLGKIRENLRLINYRAIKEHTPLYLAAAKNLPAATKLLLKHGANIDDVGGPEGTALMVAAKSAPLGAPKTLLAAGASVSLKTEHGLSALDAARYRSEIVRWFLVERFTERLSLAMNYVMDLSFFIISKAIPSFF</sequence>
<dbReference type="SUPFAM" id="SSF48403">
    <property type="entry name" value="Ankyrin repeat"/>
    <property type="match status" value="1"/>
</dbReference>
<dbReference type="OrthoDB" id="194358at2759"/>
<dbReference type="AlphaFoldDB" id="A0A1Y2A3T7"/>
<evidence type="ECO:0000256" key="2">
    <source>
        <dbReference type="ARBA" id="ARBA00023043"/>
    </source>
</evidence>
<organism evidence="4 5">
    <name type="scientific">Clohesyomyces aquaticus</name>
    <dbReference type="NCBI Taxonomy" id="1231657"/>
    <lineage>
        <taxon>Eukaryota</taxon>
        <taxon>Fungi</taxon>
        <taxon>Dikarya</taxon>
        <taxon>Ascomycota</taxon>
        <taxon>Pezizomycotina</taxon>
        <taxon>Dothideomycetes</taxon>
        <taxon>Pleosporomycetidae</taxon>
        <taxon>Pleosporales</taxon>
        <taxon>Lindgomycetaceae</taxon>
        <taxon>Clohesyomyces</taxon>
    </lineage>
</organism>
<protein>
    <submittedName>
        <fullName evidence="4">Ankyrin repeat-containing domain protein</fullName>
    </submittedName>
</protein>
<feature type="repeat" description="ANK" evidence="3">
    <location>
        <begin position="83"/>
        <end position="115"/>
    </location>
</feature>